<dbReference type="InterPro" id="IPR002913">
    <property type="entry name" value="START_lipid-bd_dom"/>
</dbReference>
<organism evidence="2 3">
    <name type="scientific">Stentor coeruleus</name>
    <dbReference type="NCBI Taxonomy" id="5963"/>
    <lineage>
        <taxon>Eukaryota</taxon>
        <taxon>Sar</taxon>
        <taxon>Alveolata</taxon>
        <taxon>Ciliophora</taxon>
        <taxon>Postciliodesmatophora</taxon>
        <taxon>Heterotrichea</taxon>
        <taxon>Heterotrichida</taxon>
        <taxon>Stentoridae</taxon>
        <taxon>Stentor</taxon>
    </lineage>
</organism>
<dbReference type="PROSITE" id="PS50848">
    <property type="entry name" value="START"/>
    <property type="match status" value="1"/>
</dbReference>
<gene>
    <name evidence="2" type="ORF">SteCoe_27113</name>
</gene>
<dbReference type="AlphaFoldDB" id="A0A1R2BBS9"/>
<reference evidence="2 3" key="1">
    <citation type="submission" date="2016-11" db="EMBL/GenBank/DDBJ databases">
        <title>The macronuclear genome of Stentor coeruleus: a giant cell with tiny introns.</title>
        <authorList>
            <person name="Slabodnick M."/>
            <person name="Ruby J.G."/>
            <person name="Reiff S.B."/>
            <person name="Swart E.C."/>
            <person name="Gosai S."/>
            <person name="Prabakaran S."/>
            <person name="Witkowska E."/>
            <person name="Larue G.E."/>
            <person name="Fisher S."/>
            <person name="Freeman R.M."/>
            <person name="Gunawardena J."/>
            <person name="Chu W."/>
            <person name="Stover N.A."/>
            <person name="Gregory B.D."/>
            <person name="Nowacki M."/>
            <person name="Derisi J."/>
            <person name="Roy S.W."/>
            <person name="Marshall W.F."/>
            <person name="Sood P."/>
        </authorList>
    </citation>
    <scope>NUCLEOTIDE SEQUENCE [LARGE SCALE GENOMIC DNA]</scope>
    <source>
        <strain evidence="2">WM001</strain>
    </source>
</reference>
<dbReference type="InterPro" id="IPR051213">
    <property type="entry name" value="START_lipid_transfer"/>
</dbReference>
<dbReference type="Gene3D" id="3.30.530.20">
    <property type="match status" value="1"/>
</dbReference>
<comment type="caution">
    <text evidence="2">The sequence shown here is derived from an EMBL/GenBank/DDBJ whole genome shotgun (WGS) entry which is preliminary data.</text>
</comment>
<dbReference type="GO" id="GO:0008289">
    <property type="term" value="F:lipid binding"/>
    <property type="evidence" value="ECO:0007669"/>
    <property type="project" value="InterPro"/>
</dbReference>
<accession>A0A1R2BBS9</accession>
<evidence type="ECO:0000313" key="2">
    <source>
        <dbReference type="EMBL" id="OMJ74060.1"/>
    </source>
</evidence>
<evidence type="ECO:0000313" key="3">
    <source>
        <dbReference type="Proteomes" id="UP000187209"/>
    </source>
</evidence>
<sequence length="202" mass="22853">MADLETRCNEAFEQCLVYVRSIHDDNNWSVYREDDGVVYSSHSGPTEQEVIRGQVTVKKTPEEVFNFLSNPFNKREFDLVLTTLDVIDDFGKTKCIFYQNNLPWPLDSRETVYSEGTQKDPDGTWYILARSISADEVPVDEGFIRANMILCGHVLRPAGGFTHLTSYFYIDPLGSLPAAAKMNAGKQQAEALTRIKQKIESS</sequence>
<proteinExistence type="predicted"/>
<dbReference type="EMBL" id="MPUH01000777">
    <property type="protein sequence ID" value="OMJ74060.1"/>
    <property type="molecule type" value="Genomic_DNA"/>
</dbReference>
<dbReference type="CDD" id="cd00177">
    <property type="entry name" value="START"/>
    <property type="match status" value="1"/>
</dbReference>
<dbReference type="Proteomes" id="UP000187209">
    <property type="component" value="Unassembled WGS sequence"/>
</dbReference>
<dbReference type="GO" id="GO:0005737">
    <property type="term" value="C:cytoplasm"/>
    <property type="evidence" value="ECO:0007669"/>
    <property type="project" value="UniProtKB-ARBA"/>
</dbReference>
<protein>
    <recommendedName>
        <fullName evidence="1">START domain-containing protein</fullName>
    </recommendedName>
</protein>
<dbReference type="SUPFAM" id="SSF55961">
    <property type="entry name" value="Bet v1-like"/>
    <property type="match status" value="1"/>
</dbReference>
<evidence type="ECO:0000259" key="1">
    <source>
        <dbReference type="PROSITE" id="PS50848"/>
    </source>
</evidence>
<feature type="domain" description="START" evidence="1">
    <location>
        <begin position="24"/>
        <end position="202"/>
    </location>
</feature>
<dbReference type="PANTHER" id="PTHR19308">
    <property type="entry name" value="PHOSPHATIDYLCHOLINE TRANSFER PROTEIN"/>
    <property type="match status" value="1"/>
</dbReference>
<dbReference type="OrthoDB" id="291971at2759"/>
<name>A0A1R2BBS9_9CILI</name>
<dbReference type="PANTHER" id="PTHR19308:SF14">
    <property type="entry name" value="START DOMAIN-CONTAINING PROTEIN"/>
    <property type="match status" value="1"/>
</dbReference>
<keyword evidence="3" id="KW-1185">Reference proteome</keyword>
<dbReference type="Pfam" id="PF01852">
    <property type="entry name" value="START"/>
    <property type="match status" value="1"/>
</dbReference>
<dbReference type="InterPro" id="IPR023393">
    <property type="entry name" value="START-like_dom_sf"/>
</dbReference>